<gene>
    <name evidence="1" type="ORF">URODEC1_LOCUS75142</name>
</gene>
<dbReference type="Proteomes" id="UP001497457">
    <property type="component" value="Chromosome 3rd"/>
</dbReference>
<dbReference type="AlphaFoldDB" id="A0ABC9CHS5"/>
<keyword evidence="2" id="KW-1185">Reference proteome</keyword>
<organism evidence="1 2">
    <name type="scientific">Urochloa decumbens</name>
    <dbReference type="NCBI Taxonomy" id="240449"/>
    <lineage>
        <taxon>Eukaryota</taxon>
        <taxon>Viridiplantae</taxon>
        <taxon>Streptophyta</taxon>
        <taxon>Embryophyta</taxon>
        <taxon>Tracheophyta</taxon>
        <taxon>Spermatophyta</taxon>
        <taxon>Magnoliopsida</taxon>
        <taxon>Liliopsida</taxon>
        <taxon>Poales</taxon>
        <taxon>Poaceae</taxon>
        <taxon>PACMAD clade</taxon>
        <taxon>Panicoideae</taxon>
        <taxon>Panicodae</taxon>
        <taxon>Paniceae</taxon>
        <taxon>Melinidinae</taxon>
        <taxon>Urochloa</taxon>
    </lineage>
</organism>
<name>A0ABC9CHS5_9POAL</name>
<dbReference type="EMBL" id="OZ075113">
    <property type="protein sequence ID" value="CAL5020078.1"/>
    <property type="molecule type" value="Genomic_DNA"/>
</dbReference>
<reference evidence="1 2" key="2">
    <citation type="submission" date="2024-10" db="EMBL/GenBank/DDBJ databases">
        <authorList>
            <person name="Ryan C."/>
        </authorList>
    </citation>
    <scope>NUCLEOTIDE SEQUENCE [LARGE SCALE GENOMIC DNA]</scope>
</reference>
<proteinExistence type="predicted"/>
<protein>
    <submittedName>
        <fullName evidence="1">Uncharacterized protein</fullName>
    </submittedName>
</protein>
<evidence type="ECO:0000313" key="2">
    <source>
        <dbReference type="Proteomes" id="UP001497457"/>
    </source>
</evidence>
<reference evidence="2" key="1">
    <citation type="submission" date="2024-06" db="EMBL/GenBank/DDBJ databases">
        <authorList>
            <person name="Ryan C."/>
        </authorList>
    </citation>
    <scope>NUCLEOTIDE SEQUENCE [LARGE SCALE GENOMIC DNA]</scope>
</reference>
<accession>A0ABC9CHS5</accession>
<sequence>MDDSLIDLNDAAEGVCCGGVLESSVSGSASKVGATRTKQRMKTMFSANRGWKLAVILSSTPARGGNPFGFVWSTDTTPTAAGIRRGPKNPLNRWDHIKAEVSKFSGYMAEMIRSNPSGMSDADKSVCN</sequence>
<evidence type="ECO:0000313" key="1">
    <source>
        <dbReference type="EMBL" id="CAL5020078.1"/>
    </source>
</evidence>